<keyword evidence="2" id="KW-1133">Transmembrane helix</keyword>
<evidence type="ECO:0000313" key="4">
    <source>
        <dbReference type="Proteomes" id="UP001472866"/>
    </source>
</evidence>
<reference evidence="3 4" key="1">
    <citation type="submission" date="2024-03" db="EMBL/GenBank/DDBJ databases">
        <title>Complete genome sequence of the green alga Chloropicon roscoffensis RCC1871.</title>
        <authorList>
            <person name="Lemieux C."/>
            <person name="Pombert J.-F."/>
            <person name="Otis C."/>
            <person name="Turmel M."/>
        </authorList>
    </citation>
    <scope>NUCLEOTIDE SEQUENCE [LARGE SCALE GENOMIC DNA]</scope>
    <source>
        <strain evidence="3 4">RCC1871</strain>
    </source>
</reference>
<evidence type="ECO:0000256" key="2">
    <source>
        <dbReference type="SAM" id="Phobius"/>
    </source>
</evidence>
<dbReference type="Proteomes" id="UP001472866">
    <property type="component" value="Chromosome 09"/>
</dbReference>
<dbReference type="EMBL" id="CP151509">
    <property type="protein sequence ID" value="WZN64236.1"/>
    <property type="molecule type" value="Genomic_DNA"/>
</dbReference>
<evidence type="ECO:0000313" key="3">
    <source>
        <dbReference type="EMBL" id="WZN64236.1"/>
    </source>
</evidence>
<feature type="region of interest" description="Disordered" evidence="1">
    <location>
        <begin position="189"/>
        <end position="208"/>
    </location>
</feature>
<protein>
    <submittedName>
        <fullName evidence="3">Uncharacterized protein</fullName>
    </submittedName>
</protein>
<feature type="transmembrane region" description="Helical" evidence="2">
    <location>
        <begin position="152"/>
        <end position="168"/>
    </location>
</feature>
<dbReference type="InterPro" id="IPR013761">
    <property type="entry name" value="SAM/pointed_sf"/>
</dbReference>
<gene>
    <name evidence="3" type="ORF">HKI87_09g57910</name>
</gene>
<name>A0AAX4PE70_9CHLO</name>
<keyword evidence="2" id="KW-0812">Transmembrane</keyword>
<evidence type="ECO:0000256" key="1">
    <source>
        <dbReference type="SAM" id="MobiDB-lite"/>
    </source>
</evidence>
<keyword evidence="2" id="KW-0472">Membrane</keyword>
<feature type="region of interest" description="Disordered" evidence="1">
    <location>
        <begin position="224"/>
        <end position="243"/>
    </location>
</feature>
<dbReference type="AlphaFoldDB" id="A0AAX4PE70"/>
<dbReference type="SUPFAM" id="SSF47769">
    <property type="entry name" value="SAM/Pointed domain"/>
    <property type="match status" value="1"/>
</dbReference>
<keyword evidence="4" id="KW-1185">Reference proteome</keyword>
<sequence>MARGSHRGALASRIVRIVDPRRSTFRVVSDRFFNVRTALLLLVLAYCCLKVLELGDKRTEVSKLLGNVGLQEYEDKFALKGYFSVDDVLLVSTVELMDDIGFESSVMASKVKNGAFRSRRGDFLGRSLYYVFLVFVGISAAMCILSQNFRKAAAEICILVILICWSFGRKQYRQFYAIEGLPAEIVVEDDSEDQDSEGTPRKKKIKKAITKKVKKAKGCIRSCFKRGKADPQQRQRAGSYDSD</sequence>
<feature type="transmembrane region" description="Helical" evidence="2">
    <location>
        <begin position="33"/>
        <end position="52"/>
    </location>
</feature>
<feature type="transmembrane region" description="Helical" evidence="2">
    <location>
        <begin position="127"/>
        <end position="146"/>
    </location>
</feature>
<accession>A0AAX4PE70</accession>
<organism evidence="3 4">
    <name type="scientific">Chloropicon roscoffensis</name>
    <dbReference type="NCBI Taxonomy" id="1461544"/>
    <lineage>
        <taxon>Eukaryota</taxon>
        <taxon>Viridiplantae</taxon>
        <taxon>Chlorophyta</taxon>
        <taxon>Chloropicophyceae</taxon>
        <taxon>Chloropicales</taxon>
        <taxon>Chloropicaceae</taxon>
        <taxon>Chloropicon</taxon>
    </lineage>
</organism>
<proteinExistence type="predicted"/>